<accession>A0AAW1TEV4</accession>
<organism evidence="2 3">
    <name type="scientific">Apatococcus fuscideae</name>
    <dbReference type="NCBI Taxonomy" id="2026836"/>
    <lineage>
        <taxon>Eukaryota</taxon>
        <taxon>Viridiplantae</taxon>
        <taxon>Chlorophyta</taxon>
        <taxon>core chlorophytes</taxon>
        <taxon>Trebouxiophyceae</taxon>
        <taxon>Chlorellales</taxon>
        <taxon>Chlorellaceae</taxon>
        <taxon>Apatococcus</taxon>
    </lineage>
</organism>
<comment type="caution">
    <text evidence="2">The sequence shown here is derived from an EMBL/GenBank/DDBJ whole genome shotgun (WGS) entry which is preliminary data.</text>
</comment>
<feature type="compositionally biased region" description="Polar residues" evidence="1">
    <location>
        <begin position="24"/>
        <end position="35"/>
    </location>
</feature>
<name>A0AAW1TEV4_9CHLO</name>
<dbReference type="EMBL" id="JALJOV010000030">
    <property type="protein sequence ID" value="KAK9868407.1"/>
    <property type="molecule type" value="Genomic_DNA"/>
</dbReference>
<reference evidence="2 3" key="1">
    <citation type="journal article" date="2024" name="Nat. Commun.">
        <title>Phylogenomics reveals the evolutionary origins of lichenization in chlorophyte algae.</title>
        <authorList>
            <person name="Puginier C."/>
            <person name="Libourel C."/>
            <person name="Otte J."/>
            <person name="Skaloud P."/>
            <person name="Haon M."/>
            <person name="Grisel S."/>
            <person name="Petersen M."/>
            <person name="Berrin J.G."/>
            <person name="Delaux P.M."/>
            <person name="Dal Grande F."/>
            <person name="Keller J."/>
        </authorList>
    </citation>
    <scope>NUCLEOTIDE SEQUENCE [LARGE SCALE GENOMIC DNA]</scope>
    <source>
        <strain evidence="2 3">SAG 2523</strain>
    </source>
</reference>
<evidence type="ECO:0000256" key="1">
    <source>
        <dbReference type="SAM" id="MobiDB-lite"/>
    </source>
</evidence>
<dbReference type="Proteomes" id="UP001485043">
    <property type="component" value="Unassembled WGS sequence"/>
</dbReference>
<gene>
    <name evidence="2" type="ORF">WJX84_004076</name>
</gene>
<sequence>MADSSDPEQSKGPIEKAKEWLQPGGSQTGPVQQETSSSVPNAAASQQAAQSTPSNSPVESSVPNQQQTSSQRS</sequence>
<feature type="compositionally biased region" description="Low complexity" evidence="1">
    <location>
        <begin position="36"/>
        <end position="64"/>
    </location>
</feature>
<evidence type="ECO:0000313" key="3">
    <source>
        <dbReference type="Proteomes" id="UP001485043"/>
    </source>
</evidence>
<keyword evidence="3" id="KW-1185">Reference proteome</keyword>
<feature type="region of interest" description="Disordered" evidence="1">
    <location>
        <begin position="1"/>
        <end position="73"/>
    </location>
</feature>
<proteinExistence type="predicted"/>
<dbReference type="AlphaFoldDB" id="A0AAW1TEV4"/>
<evidence type="ECO:0000313" key="2">
    <source>
        <dbReference type="EMBL" id="KAK9868407.1"/>
    </source>
</evidence>
<protein>
    <submittedName>
        <fullName evidence="2">Uncharacterized protein</fullName>
    </submittedName>
</protein>